<dbReference type="PANTHER" id="PTHR36245">
    <property type="entry name" value="GLYCINE-RICH PROTEIN DOT1-LIKE"/>
    <property type="match status" value="1"/>
</dbReference>
<dbReference type="AlphaFoldDB" id="A0A059AA00"/>
<feature type="signal peptide" evidence="2">
    <location>
        <begin position="1"/>
        <end position="17"/>
    </location>
</feature>
<reference evidence="3" key="1">
    <citation type="submission" date="2013-07" db="EMBL/GenBank/DDBJ databases">
        <title>The genome of Eucalyptus grandis.</title>
        <authorList>
            <person name="Schmutz J."/>
            <person name="Hayes R."/>
            <person name="Myburg A."/>
            <person name="Tuskan G."/>
            <person name="Grattapaglia D."/>
            <person name="Rokhsar D.S."/>
        </authorList>
    </citation>
    <scope>NUCLEOTIDE SEQUENCE</scope>
    <source>
        <tissue evidence="3">Leaf extractions</tissue>
    </source>
</reference>
<feature type="compositionally biased region" description="Basic and acidic residues" evidence="1">
    <location>
        <begin position="33"/>
        <end position="49"/>
    </location>
</feature>
<feature type="region of interest" description="Disordered" evidence="1">
    <location>
        <begin position="23"/>
        <end position="88"/>
    </location>
</feature>
<evidence type="ECO:0000256" key="1">
    <source>
        <dbReference type="SAM" id="MobiDB-lite"/>
    </source>
</evidence>
<dbReference type="KEGG" id="egr:104421131"/>
<dbReference type="Gramene" id="KCW50549">
    <property type="protein sequence ID" value="KCW50549"/>
    <property type="gene ID" value="EUGRSUZ_J00265"/>
</dbReference>
<proteinExistence type="predicted"/>
<dbReference type="PANTHER" id="PTHR36245:SF7">
    <property type="entry name" value="GLYCINE-RICH PROTEIN"/>
    <property type="match status" value="1"/>
</dbReference>
<name>A0A059AA00_EUCGR</name>
<gene>
    <name evidence="3" type="ORF">EUGRSUZ_J00265</name>
</gene>
<dbReference type="InParanoid" id="A0A059AA00"/>
<dbReference type="OrthoDB" id="1747000at2759"/>
<feature type="compositionally biased region" description="Gly residues" evidence="1">
    <location>
        <begin position="63"/>
        <end position="77"/>
    </location>
</feature>
<keyword evidence="2" id="KW-0732">Signal</keyword>
<evidence type="ECO:0000256" key="2">
    <source>
        <dbReference type="SAM" id="SignalP"/>
    </source>
</evidence>
<protein>
    <submittedName>
        <fullName evidence="3">Uncharacterized protein</fullName>
    </submittedName>
</protein>
<evidence type="ECO:0000313" key="3">
    <source>
        <dbReference type="EMBL" id="KCW50549.1"/>
    </source>
</evidence>
<feature type="chain" id="PRO_5001573111" evidence="2">
    <location>
        <begin position="18"/>
        <end position="137"/>
    </location>
</feature>
<accession>A0A059AA00</accession>
<dbReference type="EMBL" id="KK198762">
    <property type="protein sequence ID" value="KCW50549.1"/>
    <property type="molecule type" value="Genomic_DNA"/>
</dbReference>
<sequence>MTGLLLIFLSFLYILTSFSPSETSAADSLQKPDSPDRRLDRKGRSDIKHSANFAHPIPHSSYAGGGAHGGGEGGANGETGSSSPKGGAAVIPIYAGAAGANNNHHQHAHHSSGTRIHTPARVHALTAAVLALCCVFI</sequence>
<organism evidence="3">
    <name type="scientific">Eucalyptus grandis</name>
    <name type="common">Flooded gum</name>
    <dbReference type="NCBI Taxonomy" id="71139"/>
    <lineage>
        <taxon>Eukaryota</taxon>
        <taxon>Viridiplantae</taxon>
        <taxon>Streptophyta</taxon>
        <taxon>Embryophyta</taxon>
        <taxon>Tracheophyta</taxon>
        <taxon>Spermatophyta</taxon>
        <taxon>Magnoliopsida</taxon>
        <taxon>eudicotyledons</taxon>
        <taxon>Gunneridae</taxon>
        <taxon>Pentapetalae</taxon>
        <taxon>rosids</taxon>
        <taxon>malvids</taxon>
        <taxon>Myrtales</taxon>
        <taxon>Myrtaceae</taxon>
        <taxon>Myrtoideae</taxon>
        <taxon>Eucalypteae</taxon>
        <taxon>Eucalyptus</taxon>
    </lineage>
</organism>